<dbReference type="PROSITE" id="PS50110">
    <property type="entry name" value="RESPONSE_REGULATORY"/>
    <property type="match status" value="1"/>
</dbReference>
<keyword evidence="1 2" id="KW-0597">Phosphoprotein</keyword>
<keyword evidence="5" id="KW-1185">Reference proteome</keyword>
<evidence type="ECO:0000256" key="1">
    <source>
        <dbReference type="ARBA" id="ARBA00022553"/>
    </source>
</evidence>
<feature type="domain" description="Response regulatory" evidence="3">
    <location>
        <begin position="1"/>
        <end position="105"/>
    </location>
</feature>
<dbReference type="GO" id="GO:0000160">
    <property type="term" value="P:phosphorelay signal transduction system"/>
    <property type="evidence" value="ECO:0007669"/>
    <property type="project" value="InterPro"/>
</dbReference>
<dbReference type="SUPFAM" id="SSF52172">
    <property type="entry name" value="CheY-like"/>
    <property type="match status" value="1"/>
</dbReference>
<accession>A0A9X2BV56</accession>
<dbReference type="PANTHER" id="PTHR44591:SF21">
    <property type="entry name" value="TWO-COMPONENT RESPONSE REGULATOR"/>
    <property type="match status" value="1"/>
</dbReference>
<dbReference type="PANTHER" id="PTHR44591">
    <property type="entry name" value="STRESS RESPONSE REGULATOR PROTEIN 1"/>
    <property type="match status" value="1"/>
</dbReference>
<dbReference type="Proteomes" id="UP001139516">
    <property type="component" value="Unassembled WGS sequence"/>
</dbReference>
<dbReference type="Gene3D" id="3.40.50.2300">
    <property type="match status" value="1"/>
</dbReference>
<reference evidence="4" key="1">
    <citation type="submission" date="2022-04" db="EMBL/GenBank/DDBJ databases">
        <title>Roseomonas acroporae sp. nov., isolated from coral Acropora digitifera.</title>
        <authorList>
            <person name="Sun H."/>
        </authorList>
    </citation>
    <scope>NUCLEOTIDE SEQUENCE</scope>
    <source>
        <strain evidence="4">NAR14</strain>
    </source>
</reference>
<proteinExistence type="predicted"/>
<dbReference type="InterPro" id="IPR011006">
    <property type="entry name" value="CheY-like_superfamily"/>
</dbReference>
<dbReference type="InterPro" id="IPR001789">
    <property type="entry name" value="Sig_transdc_resp-reg_receiver"/>
</dbReference>
<comment type="caution">
    <text evidence="4">The sequence shown here is derived from an EMBL/GenBank/DDBJ whole genome shotgun (WGS) entry which is preliminary data.</text>
</comment>
<dbReference type="InterPro" id="IPR050595">
    <property type="entry name" value="Bact_response_regulator"/>
</dbReference>
<name>A0A9X2BV56_9PROT</name>
<dbReference type="EMBL" id="JALPRX010000080">
    <property type="protein sequence ID" value="MCK8786312.1"/>
    <property type="molecule type" value="Genomic_DNA"/>
</dbReference>
<evidence type="ECO:0000313" key="5">
    <source>
        <dbReference type="Proteomes" id="UP001139516"/>
    </source>
</evidence>
<dbReference type="CDD" id="cd00156">
    <property type="entry name" value="REC"/>
    <property type="match status" value="1"/>
</dbReference>
<evidence type="ECO:0000259" key="3">
    <source>
        <dbReference type="PROSITE" id="PS50110"/>
    </source>
</evidence>
<evidence type="ECO:0000313" key="4">
    <source>
        <dbReference type="EMBL" id="MCK8786312.1"/>
    </source>
</evidence>
<feature type="modified residue" description="4-aspartylphosphate" evidence="2">
    <location>
        <position position="38"/>
    </location>
</feature>
<dbReference type="AlphaFoldDB" id="A0A9X2BV56"/>
<evidence type="ECO:0000256" key="2">
    <source>
        <dbReference type="PROSITE-ProRule" id="PRU00169"/>
    </source>
</evidence>
<organism evidence="4 5">
    <name type="scientific">Roseomonas acroporae</name>
    <dbReference type="NCBI Taxonomy" id="2937791"/>
    <lineage>
        <taxon>Bacteria</taxon>
        <taxon>Pseudomonadati</taxon>
        <taxon>Pseudomonadota</taxon>
        <taxon>Alphaproteobacteria</taxon>
        <taxon>Acetobacterales</taxon>
        <taxon>Roseomonadaceae</taxon>
        <taxon>Roseomonas</taxon>
    </lineage>
</organism>
<gene>
    <name evidence="4" type="ORF">M0638_18195</name>
</gene>
<sequence length="107" mass="11935">MTIEDVLAQQGYEVLVAYDGQEALELAERATFDVLLTDLRMPRLGGEELIRRLRARDPRLPVVVMTGSPPTGGVASLQRPSEGPMELLEKPMAFDMLVDALQRVTRR</sequence>
<dbReference type="SMART" id="SM00448">
    <property type="entry name" value="REC"/>
    <property type="match status" value="1"/>
</dbReference>
<protein>
    <submittedName>
        <fullName evidence="4">Response regulator</fullName>
    </submittedName>
</protein>
<dbReference type="Pfam" id="PF00072">
    <property type="entry name" value="Response_reg"/>
    <property type="match status" value="1"/>
</dbReference>